<evidence type="ECO:0000256" key="5">
    <source>
        <dbReference type="ARBA" id="ARBA00022692"/>
    </source>
</evidence>
<evidence type="ECO:0000313" key="11">
    <source>
        <dbReference type="Proteomes" id="UP000826540"/>
    </source>
</evidence>
<feature type="transmembrane region" description="Helical" evidence="8">
    <location>
        <begin position="217"/>
        <end position="236"/>
    </location>
</feature>
<dbReference type="PANTHER" id="PTHR33908:SF3">
    <property type="entry name" value="UNDECAPRENYL PHOSPHATE-ALPHA-4-AMINO-4-DEOXY-L-ARABINOSE ARABINOSYL TRANSFERASE"/>
    <property type="match status" value="1"/>
</dbReference>
<evidence type="ECO:0000256" key="3">
    <source>
        <dbReference type="ARBA" id="ARBA00022676"/>
    </source>
</evidence>
<feature type="transmembrane region" description="Helical" evidence="8">
    <location>
        <begin position="98"/>
        <end position="119"/>
    </location>
</feature>
<dbReference type="EMBL" id="CP080598">
    <property type="protein sequence ID" value="QYX30422.1"/>
    <property type="molecule type" value="Genomic_DNA"/>
</dbReference>
<feature type="transmembrane region" description="Helical" evidence="8">
    <location>
        <begin position="398"/>
        <end position="419"/>
    </location>
</feature>
<feature type="domain" description="Glycosyltransferase RgtA/B/C/D-like" evidence="9">
    <location>
        <begin position="74"/>
        <end position="234"/>
    </location>
</feature>
<dbReference type="PANTHER" id="PTHR33908">
    <property type="entry name" value="MANNOSYLTRANSFERASE YKCB-RELATED"/>
    <property type="match status" value="1"/>
</dbReference>
<keyword evidence="2" id="KW-1003">Cell membrane</keyword>
<evidence type="ECO:0000256" key="1">
    <source>
        <dbReference type="ARBA" id="ARBA00004651"/>
    </source>
</evidence>
<feature type="transmembrane region" description="Helical" evidence="8">
    <location>
        <begin position="176"/>
        <end position="205"/>
    </location>
</feature>
<name>A0ABX8WVH5_9CYAN</name>
<reference evidence="10 11" key="1">
    <citation type="journal article" date="2022" name="J. Am. Chem. Soc.">
        <title>Biosynthesis of Guanitoxin Enables Global Environmental Detection in Freshwater Cyanobacteria.</title>
        <authorList>
            <person name="Lima S.T."/>
            <person name="Fallon T.R."/>
            <person name="Cordoza J.L."/>
            <person name="Chekan J.R."/>
            <person name="Delbaje E."/>
            <person name="Hopiavuori A.R."/>
            <person name="Alvarenga D.O."/>
            <person name="Wood S.M."/>
            <person name="Luhavaya H."/>
            <person name="Baumgartner J.T."/>
            <person name="Dorr F.A."/>
            <person name="Etchegaray A."/>
            <person name="Pinto E."/>
            <person name="McKinnie S.M.K."/>
            <person name="Fiore M.F."/>
            <person name="Moore B.S."/>
        </authorList>
    </citation>
    <scope>NUCLEOTIDE SEQUENCE [LARGE SCALE GENOMIC DNA]</scope>
    <source>
        <strain evidence="10 11">ITEP-024</strain>
    </source>
</reference>
<keyword evidence="11" id="KW-1185">Reference proteome</keyword>
<keyword evidence="5 8" id="KW-0812">Transmembrane</keyword>
<dbReference type="InterPro" id="IPR050297">
    <property type="entry name" value="LipidA_mod_glycosyltrf_83"/>
</dbReference>
<sequence>MFYKSPLLTDVWLQIRLLTKSHYALLLIWLLPLLLFTSGETSLMAHDEALYATRARLMFDSGDWIAPWENAHHKTPGFYWLIAVFYQLFGVSDTTARIPAMIAGIVCTFVIYEIAKILLGKKLAYLSTAILSVEFLWLQYCRLAAPDVPTILLVCLGILCLLNSEFYPKYRLIDGFIFGFCFGLGFLLRSFMIFLPMVALLPYLIGENRRHNHLSNPMLYVGFLVGFIPTLVWLWFSWQRYGGDSFGQLWDFVVRLGSREQHGNNIFFYFWNIPLKSFPWFFFSLLGLALVIRKPIPRYQLLLVGFPVVLFLEISLFLTRFSHYSLCLYPFIAMFAAVGLDWLGKNYQQRKSSTVSNFIKVKASLNRNISYVFGILGIIFILAGVVVLFAGFVDIQKYAILAVISGLGCLIVLLIWIGCYHFQQKFLTSRYWVGGWLIASWLSLATAGSLGLLGDFNPEFRMFFQQESIASILQNHPVAFVKSDDKYSVLINFYTPIHGQKVESISQLPALNYAWIYTPKYDKLNNKNYRVIDSIKNYQLIQVLPVENKSS</sequence>
<evidence type="ECO:0000256" key="8">
    <source>
        <dbReference type="SAM" id="Phobius"/>
    </source>
</evidence>
<keyword evidence="6 8" id="KW-1133">Transmembrane helix</keyword>
<evidence type="ECO:0000259" key="9">
    <source>
        <dbReference type="Pfam" id="PF13231"/>
    </source>
</evidence>
<proteinExistence type="predicted"/>
<keyword evidence="4" id="KW-0808">Transferase</keyword>
<evidence type="ECO:0000256" key="7">
    <source>
        <dbReference type="ARBA" id="ARBA00023136"/>
    </source>
</evidence>
<dbReference type="InterPro" id="IPR038731">
    <property type="entry name" value="RgtA/B/C-like"/>
</dbReference>
<evidence type="ECO:0000256" key="6">
    <source>
        <dbReference type="ARBA" id="ARBA00022989"/>
    </source>
</evidence>
<keyword evidence="7 8" id="KW-0472">Membrane</keyword>
<evidence type="ECO:0000256" key="2">
    <source>
        <dbReference type="ARBA" id="ARBA00022475"/>
    </source>
</evidence>
<gene>
    <name evidence="10" type="ORF">K2F26_16115</name>
</gene>
<feature type="transmembrane region" description="Helical" evidence="8">
    <location>
        <begin position="323"/>
        <end position="343"/>
    </location>
</feature>
<accession>A0ABX8WVH5</accession>
<feature type="transmembrane region" description="Helical" evidence="8">
    <location>
        <begin position="299"/>
        <end position="317"/>
    </location>
</feature>
<evidence type="ECO:0000256" key="4">
    <source>
        <dbReference type="ARBA" id="ARBA00022679"/>
    </source>
</evidence>
<feature type="transmembrane region" description="Helical" evidence="8">
    <location>
        <begin position="266"/>
        <end position="292"/>
    </location>
</feature>
<dbReference type="Proteomes" id="UP000826540">
    <property type="component" value="Chromosome"/>
</dbReference>
<dbReference type="Pfam" id="PF13231">
    <property type="entry name" value="PMT_2"/>
    <property type="match status" value="1"/>
</dbReference>
<feature type="transmembrane region" description="Helical" evidence="8">
    <location>
        <begin position="140"/>
        <end position="164"/>
    </location>
</feature>
<feature type="transmembrane region" description="Helical" evidence="8">
    <location>
        <begin position="369"/>
        <end position="392"/>
    </location>
</feature>
<dbReference type="RefSeq" id="WP_220608618.1">
    <property type="nucleotide sequence ID" value="NZ_CP080598.1"/>
</dbReference>
<protein>
    <submittedName>
        <fullName evidence="10">Glycosyltransferase family 39 protein</fullName>
    </submittedName>
</protein>
<comment type="subcellular location">
    <subcellularLocation>
        <location evidence="1">Cell membrane</location>
        <topology evidence="1">Multi-pass membrane protein</topology>
    </subcellularLocation>
</comment>
<feature type="transmembrane region" description="Helical" evidence="8">
    <location>
        <begin position="431"/>
        <end position="453"/>
    </location>
</feature>
<keyword evidence="3" id="KW-0328">Glycosyltransferase</keyword>
<evidence type="ECO:0000313" key="10">
    <source>
        <dbReference type="EMBL" id="QYX30422.1"/>
    </source>
</evidence>
<organism evidence="10 11">
    <name type="scientific">Sphaerospermopsis torques-reginae ITEP-024</name>
    <dbReference type="NCBI Taxonomy" id="984208"/>
    <lineage>
        <taxon>Bacteria</taxon>
        <taxon>Bacillati</taxon>
        <taxon>Cyanobacteriota</taxon>
        <taxon>Cyanophyceae</taxon>
        <taxon>Nostocales</taxon>
        <taxon>Aphanizomenonaceae</taxon>
        <taxon>Sphaerospermopsis</taxon>
        <taxon>Sphaerospermopsis torques-reginae</taxon>
    </lineage>
</organism>